<feature type="transmembrane region" description="Helical" evidence="1">
    <location>
        <begin position="99"/>
        <end position="119"/>
    </location>
</feature>
<evidence type="ECO:0000313" key="4">
    <source>
        <dbReference type="Proteomes" id="UP001466331"/>
    </source>
</evidence>
<dbReference type="EMBL" id="JBCHKQ010000002">
    <property type="protein sequence ID" value="MEM5947821.1"/>
    <property type="molecule type" value="Genomic_DNA"/>
</dbReference>
<proteinExistence type="predicted"/>
<keyword evidence="4" id="KW-1185">Reference proteome</keyword>
<feature type="domain" description="DZANK-type" evidence="2">
    <location>
        <begin position="8"/>
        <end position="54"/>
    </location>
</feature>
<protein>
    <submittedName>
        <fullName evidence="3">Zinc ribbon domain-containing protein</fullName>
    </submittedName>
</protein>
<dbReference type="RefSeq" id="WP_420069271.1">
    <property type="nucleotide sequence ID" value="NZ_JBCHKQ010000002.1"/>
</dbReference>
<comment type="caution">
    <text evidence="3">The sequence shown here is derived from an EMBL/GenBank/DDBJ whole genome shotgun (WGS) entry which is preliminary data.</text>
</comment>
<keyword evidence="1" id="KW-0472">Membrane</keyword>
<reference evidence="3 4" key="1">
    <citation type="submission" date="2024-03" db="EMBL/GenBank/DDBJ databases">
        <title>Ignisphaera cupida sp. nov., a hyperthermophilic hydrolytic archaeon from a hot spring of Kamchatka, and proposal of Ignisphaeraceae fam. nov.</title>
        <authorList>
            <person name="Podosokorskaya O.A."/>
            <person name="Elcheninov A.G."/>
            <person name="Maltseva A.I."/>
            <person name="Zayulina K.S."/>
            <person name="Novikov A."/>
            <person name="Merkel A.Y."/>
        </authorList>
    </citation>
    <scope>NUCLEOTIDE SEQUENCE [LARGE SCALE GENOMIC DNA]</scope>
    <source>
        <strain evidence="3 4">38H-sp</strain>
    </source>
</reference>
<organism evidence="3 4">
    <name type="scientific">Rarispira pelagica</name>
    <dbReference type="NCBI Taxonomy" id="3141764"/>
    <lineage>
        <taxon>Bacteria</taxon>
        <taxon>Pseudomonadati</taxon>
        <taxon>Spirochaetota</taxon>
        <taxon>Spirochaetia</taxon>
        <taxon>Winmispirales</taxon>
        <taxon>Winmispiraceae</taxon>
        <taxon>Rarispira</taxon>
    </lineage>
</organism>
<dbReference type="Pfam" id="PF12773">
    <property type="entry name" value="DZR"/>
    <property type="match status" value="1"/>
</dbReference>
<keyword evidence="1" id="KW-0812">Transmembrane</keyword>
<name>A0ABU9UBH3_9SPIR</name>
<keyword evidence="1" id="KW-1133">Transmembrane helix</keyword>
<dbReference type="Proteomes" id="UP001466331">
    <property type="component" value="Unassembled WGS sequence"/>
</dbReference>
<accession>A0ABU9UBH3</accession>
<evidence type="ECO:0000256" key="1">
    <source>
        <dbReference type="SAM" id="Phobius"/>
    </source>
</evidence>
<gene>
    <name evidence="3" type="ORF">WKV44_04610</name>
</gene>
<evidence type="ECO:0000313" key="3">
    <source>
        <dbReference type="EMBL" id="MEM5947821.1"/>
    </source>
</evidence>
<sequence length="121" mass="13861">MALSKFYCEYCQKEVRPKDRVCPHCGRFFTDVKCPRCEYTGDVKEFVNGCPSCGYLTAGTDDKNTGQRGFSFFKADSPQHSGKKIDLADEKIAYYSRPVFWIIMGFLGIGFFVLLYLYLTL</sequence>
<dbReference type="InterPro" id="IPR025874">
    <property type="entry name" value="DZR"/>
</dbReference>
<evidence type="ECO:0000259" key="2">
    <source>
        <dbReference type="Pfam" id="PF12773"/>
    </source>
</evidence>